<dbReference type="OrthoDB" id="7510199at2"/>
<evidence type="ECO:0000256" key="2">
    <source>
        <dbReference type="ARBA" id="ARBA00022723"/>
    </source>
</evidence>
<comment type="caution">
    <text evidence="6">The sequence shown here is derived from an EMBL/GenBank/DDBJ whole genome shotgun (WGS) entry which is preliminary data.</text>
</comment>
<dbReference type="GO" id="GO:0005507">
    <property type="term" value="F:copper ion binding"/>
    <property type="evidence" value="ECO:0007669"/>
    <property type="project" value="InterPro"/>
</dbReference>
<dbReference type="EMBL" id="QCYG01000001">
    <property type="protein sequence ID" value="PVA08325.1"/>
    <property type="molecule type" value="Genomic_DNA"/>
</dbReference>
<dbReference type="AlphaFoldDB" id="A0A2T7G1M5"/>
<organism evidence="6 7">
    <name type="scientific">Thalassorhabdomicrobium marinisediminis</name>
    <dbReference type="NCBI Taxonomy" id="2170577"/>
    <lineage>
        <taxon>Bacteria</taxon>
        <taxon>Pseudomonadati</taxon>
        <taxon>Pseudomonadota</taxon>
        <taxon>Alphaproteobacteria</taxon>
        <taxon>Rhodobacterales</taxon>
        <taxon>Paracoccaceae</taxon>
        <taxon>Thalassorhabdomicrobium</taxon>
    </lineage>
</organism>
<dbReference type="InterPro" id="IPR052721">
    <property type="entry name" value="ET_Amicyanin"/>
</dbReference>
<dbReference type="PANTHER" id="PTHR36507:SF1">
    <property type="entry name" value="BLL1555 PROTEIN"/>
    <property type="match status" value="1"/>
</dbReference>
<protein>
    <recommendedName>
        <fullName evidence="5">Blue (type 1) copper domain-containing protein</fullName>
    </recommendedName>
</protein>
<dbReference type="Gene3D" id="2.60.40.420">
    <property type="entry name" value="Cupredoxins - blue copper proteins"/>
    <property type="match status" value="1"/>
</dbReference>
<keyword evidence="7" id="KW-1185">Reference proteome</keyword>
<keyword evidence="1" id="KW-0813">Transport</keyword>
<evidence type="ECO:0000256" key="1">
    <source>
        <dbReference type="ARBA" id="ARBA00022448"/>
    </source>
</evidence>
<dbReference type="CDD" id="cd04220">
    <property type="entry name" value="Halocyanin"/>
    <property type="match status" value="1"/>
</dbReference>
<sequence length="179" mass="19044">MTRHRRDVLKLGGGLLAALSLPAILRGAPSDAVAVVEMAGTARGEHVWFRPHGLHVNPGTLVRFVNRDAGNSHTATAYHPDLYGRSLRIPDAATPWDSGFLLPDAQFEVMLTVPGVYDYYCLPHEMAGMVGRIVVGRPTDAGWQGPVESASDLPDAALNGFAPVDDILAQGAIQQGGEP</sequence>
<proteinExistence type="predicted"/>
<name>A0A2T7G1M5_9RHOB</name>
<evidence type="ECO:0000313" key="6">
    <source>
        <dbReference type="EMBL" id="PVA08325.1"/>
    </source>
</evidence>
<evidence type="ECO:0000259" key="5">
    <source>
        <dbReference type="Pfam" id="PF00127"/>
    </source>
</evidence>
<dbReference type="RefSeq" id="WP_108639479.1">
    <property type="nucleotide sequence ID" value="NZ_QCYG01000001.1"/>
</dbReference>
<dbReference type="PROSITE" id="PS51318">
    <property type="entry name" value="TAT"/>
    <property type="match status" value="1"/>
</dbReference>
<accession>A0A2T7G1M5</accession>
<reference evidence="6 7" key="1">
    <citation type="submission" date="2018-04" db="EMBL/GenBank/DDBJ databases">
        <title>Pelagivirga bohaiensis gen. nov., sp. nov., a bacterium isolated from the Bohai Sea.</title>
        <authorList>
            <person name="Ji X."/>
        </authorList>
    </citation>
    <scope>NUCLEOTIDE SEQUENCE [LARGE SCALE GENOMIC DNA]</scope>
    <source>
        <strain evidence="6 7">BH-SD16</strain>
    </source>
</reference>
<evidence type="ECO:0000256" key="4">
    <source>
        <dbReference type="ARBA" id="ARBA00023008"/>
    </source>
</evidence>
<dbReference type="Pfam" id="PF00127">
    <property type="entry name" value="Copper-bind"/>
    <property type="match status" value="1"/>
</dbReference>
<keyword evidence="2" id="KW-0479">Metal-binding</keyword>
<dbReference type="PROSITE" id="PS00196">
    <property type="entry name" value="COPPER_BLUE"/>
    <property type="match status" value="1"/>
</dbReference>
<keyword evidence="3" id="KW-0249">Electron transport</keyword>
<feature type="domain" description="Blue (type 1) copper" evidence="5">
    <location>
        <begin position="38"/>
        <end position="135"/>
    </location>
</feature>
<evidence type="ECO:0000256" key="3">
    <source>
        <dbReference type="ARBA" id="ARBA00022982"/>
    </source>
</evidence>
<dbReference type="GO" id="GO:0009055">
    <property type="term" value="F:electron transfer activity"/>
    <property type="evidence" value="ECO:0007669"/>
    <property type="project" value="InterPro"/>
</dbReference>
<dbReference type="InterPro" id="IPR006311">
    <property type="entry name" value="TAT_signal"/>
</dbReference>
<dbReference type="InterPro" id="IPR000923">
    <property type="entry name" value="BlueCu_1"/>
</dbReference>
<dbReference type="Proteomes" id="UP000244817">
    <property type="component" value="Unassembled WGS sequence"/>
</dbReference>
<dbReference type="SUPFAM" id="SSF49503">
    <property type="entry name" value="Cupredoxins"/>
    <property type="match status" value="1"/>
</dbReference>
<gene>
    <name evidence="6" type="ORF">DC363_02225</name>
</gene>
<evidence type="ECO:0000313" key="7">
    <source>
        <dbReference type="Proteomes" id="UP000244817"/>
    </source>
</evidence>
<keyword evidence="4" id="KW-0186">Copper</keyword>
<dbReference type="PANTHER" id="PTHR36507">
    <property type="entry name" value="BLL1555 PROTEIN"/>
    <property type="match status" value="1"/>
</dbReference>
<dbReference type="InterPro" id="IPR008972">
    <property type="entry name" value="Cupredoxin"/>
</dbReference>
<dbReference type="InterPro" id="IPR028871">
    <property type="entry name" value="BlueCu_1_BS"/>
</dbReference>